<dbReference type="KEGG" id="kco:BWI95_18225"/>
<dbReference type="EMBL" id="CP019445">
    <property type="protein sequence ID" value="APZ07695.1"/>
    <property type="molecule type" value="Genomic_DNA"/>
</dbReference>
<organism evidence="1 2">
    <name type="scientific">Kosakonia cowanii JCM 10956 = DSM 18146</name>
    <dbReference type="NCBI Taxonomy" id="1300165"/>
    <lineage>
        <taxon>Bacteria</taxon>
        <taxon>Pseudomonadati</taxon>
        <taxon>Pseudomonadota</taxon>
        <taxon>Gammaproteobacteria</taxon>
        <taxon>Enterobacterales</taxon>
        <taxon>Enterobacteriaceae</taxon>
        <taxon>Kosakonia</taxon>
    </lineage>
</organism>
<reference evidence="1 2" key="1">
    <citation type="submission" date="2017-01" db="EMBL/GenBank/DDBJ databases">
        <authorList>
            <person name="Cao J.-M."/>
        </authorList>
    </citation>
    <scope>NUCLEOTIDE SEQUENCE [LARGE SCALE GENOMIC DNA]</scope>
    <source>
        <strain evidence="1 2">888-76</strain>
    </source>
</reference>
<evidence type="ECO:0000313" key="2">
    <source>
        <dbReference type="Proteomes" id="UP000187148"/>
    </source>
</evidence>
<dbReference type="Proteomes" id="UP000187148">
    <property type="component" value="Chromosome"/>
</dbReference>
<dbReference type="AlphaFoldDB" id="A0A830Z4E9"/>
<sequence length="214" mass="23239">MAPQTASFSGTWQGKDNNASTLSLKLTQMGSKVTGTYCYITQGGNRIDCADDDKPNVLGSVKNNVATISFDSNFGAVNGQATLKLEGSALRWTMTRTPVNGEYYAPEHFDLSKEDVPAGATTRLLQTAKFTLFVRNNCGAFLKPCEDVLYNGVRNSDNTTISLKGKTLQDSANNVTGAEFHNGNIIYRVDYQPPGLVVMQGTKVLVNQPAKWLN</sequence>
<proteinExistence type="predicted"/>
<keyword evidence="2" id="KW-1185">Reference proteome</keyword>
<name>A0A830Z4E9_9ENTR</name>
<protein>
    <submittedName>
        <fullName evidence="1">Uncharacterized protein</fullName>
    </submittedName>
</protein>
<evidence type="ECO:0000313" key="1">
    <source>
        <dbReference type="EMBL" id="APZ07695.1"/>
    </source>
</evidence>
<gene>
    <name evidence="1" type="ORF">BWI95_18225</name>
</gene>
<accession>A0A830Z4E9</accession>